<dbReference type="EMBL" id="GBXM01066188">
    <property type="protein sequence ID" value="JAH42389.1"/>
    <property type="molecule type" value="Transcribed_RNA"/>
</dbReference>
<reference evidence="1" key="1">
    <citation type="submission" date="2014-11" db="EMBL/GenBank/DDBJ databases">
        <authorList>
            <person name="Amaro Gonzalez C."/>
        </authorList>
    </citation>
    <scope>NUCLEOTIDE SEQUENCE</scope>
</reference>
<proteinExistence type="predicted"/>
<accession>A0A0E9SLZ9</accession>
<evidence type="ECO:0000313" key="1">
    <source>
        <dbReference type="EMBL" id="JAH42389.1"/>
    </source>
</evidence>
<reference evidence="1" key="2">
    <citation type="journal article" date="2015" name="Fish Shellfish Immunol.">
        <title>Early steps in the European eel (Anguilla anguilla)-Vibrio vulnificus interaction in the gills: Role of the RtxA13 toxin.</title>
        <authorList>
            <person name="Callol A."/>
            <person name="Pajuelo D."/>
            <person name="Ebbesson L."/>
            <person name="Teles M."/>
            <person name="MacKenzie S."/>
            <person name="Amaro C."/>
        </authorList>
    </citation>
    <scope>NUCLEOTIDE SEQUENCE</scope>
</reference>
<protein>
    <submittedName>
        <fullName evidence="1">Uncharacterized protein</fullName>
    </submittedName>
</protein>
<name>A0A0E9SLZ9_ANGAN</name>
<sequence>MDKKSEALFIMGLKSHSTIIKINEQKHSFQIFCDQNQTIPV</sequence>
<dbReference type="AlphaFoldDB" id="A0A0E9SLZ9"/>
<organism evidence="1">
    <name type="scientific">Anguilla anguilla</name>
    <name type="common">European freshwater eel</name>
    <name type="synonym">Muraena anguilla</name>
    <dbReference type="NCBI Taxonomy" id="7936"/>
    <lineage>
        <taxon>Eukaryota</taxon>
        <taxon>Metazoa</taxon>
        <taxon>Chordata</taxon>
        <taxon>Craniata</taxon>
        <taxon>Vertebrata</taxon>
        <taxon>Euteleostomi</taxon>
        <taxon>Actinopterygii</taxon>
        <taxon>Neopterygii</taxon>
        <taxon>Teleostei</taxon>
        <taxon>Anguilliformes</taxon>
        <taxon>Anguillidae</taxon>
        <taxon>Anguilla</taxon>
    </lineage>
</organism>